<dbReference type="PROSITE" id="PS51257">
    <property type="entry name" value="PROKAR_LIPOPROTEIN"/>
    <property type="match status" value="1"/>
</dbReference>
<dbReference type="Proteomes" id="UP000196475">
    <property type="component" value="Unassembled WGS sequence"/>
</dbReference>
<dbReference type="InterPro" id="IPR015168">
    <property type="entry name" value="SsuA/THI5"/>
</dbReference>
<accession>A0A1Y3PG68</accession>
<reference evidence="3" key="1">
    <citation type="submission" date="2016-06" db="EMBL/GenBank/DDBJ databases">
        <authorList>
            <person name="Nascimento L."/>
            <person name="Pereira R.V."/>
            <person name="Martins L.F."/>
            <person name="Quaggio R.B."/>
            <person name="Silva A.M."/>
            <person name="Setubal J.C."/>
        </authorList>
    </citation>
    <scope>NUCLEOTIDE SEQUENCE [LARGE SCALE GENOMIC DNA]</scope>
</reference>
<evidence type="ECO:0000313" key="3">
    <source>
        <dbReference type="Proteomes" id="UP000196475"/>
    </source>
</evidence>
<dbReference type="Gene3D" id="3.40.190.10">
    <property type="entry name" value="Periplasmic binding protein-like II"/>
    <property type="match status" value="2"/>
</dbReference>
<evidence type="ECO:0000313" key="2">
    <source>
        <dbReference type="EMBL" id="OUM86134.1"/>
    </source>
</evidence>
<protein>
    <submittedName>
        <fullName evidence="2">ABC transporter substrate-binding protein</fullName>
    </submittedName>
</protein>
<dbReference type="InterPro" id="IPR027939">
    <property type="entry name" value="NMT1/THI5"/>
</dbReference>
<gene>
    <name evidence="2" type="ORF">BAA01_02050</name>
</gene>
<comment type="caution">
    <text evidence="2">The sequence shown here is derived from an EMBL/GenBank/DDBJ whole genome shotgun (WGS) entry which is preliminary data.</text>
</comment>
<dbReference type="GO" id="GO:0009228">
    <property type="term" value="P:thiamine biosynthetic process"/>
    <property type="evidence" value="ECO:0007669"/>
    <property type="project" value="InterPro"/>
</dbReference>
<feature type="domain" description="SsuA/THI5-like" evidence="1">
    <location>
        <begin position="64"/>
        <end position="278"/>
    </location>
</feature>
<dbReference type="PANTHER" id="PTHR31528:SF3">
    <property type="entry name" value="THIAMINE BIOSYNTHESIS PROTEIN HI_0357-RELATED"/>
    <property type="match status" value="1"/>
</dbReference>
<sequence length="351" mass="38770">MDGQKQRRTMNMLVLALLGGLALVLAACGGQGELPDREANETGRGADDGKKPEKLSIMLDWYPNAVHAFIYLAKEKGYFAEEGLDVEIQMPAETNDPLRLVAANQVDLALSYQPQLVMARAEGVPNVAVAAVVRHPLNAMMVKADSPIQSPKDLENRKLGYPSIPTNEAILQTMVKSDGGDPGKVTLQDIGWDIVQALSTDQVDAVLGGYINHEKLLLEKHGVPVRVIDPVDYGVPDYYELILVTSESTWKAKRESIAAFWRAAQRAQEEVAANPEAALQVLFKQQSEAFPLDEEIERQSLEILLPLMDAGEKPFGYQDARVWEEVVDWLKREGVIEKAIAPESLFVNLEE</sequence>
<dbReference type="SUPFAM" id="SSF53850">
    <property type="entry name" value="Periplasmic binding protein-like II"/>
    <property type="match status" value="1"/>
</dbReference>
<dbReference type="PANTHER" id="PTHR31528">
    <property type="entry name" value="4-AMINO-5-HYDROXYMETHYL-2-METHYLPYRIMIDINE PHOSPHATE SYNTHASE THI11-RELATED"/>
    <property type="match status" value="1"/>
</dbReference>
<organism evidence="2 3">
    <name type="scientific">Bacillus thermozeamaize</name>
    <dbReference type="NCBI Taxonomy" id="230954"/>
    <lineage>
        <taxon>Bacteria</taxon>
        <taxon>Bacillati</taxon>
        <taxon>Bacillota</taxon>
        <taxon>Bacilli</taxon>
        <taxon>Bacillales</taxon>
        <taxon>Bacillaceae</taxon>
        <taxon>Bacillus</taxon>
    </lineage>
</organism>
<dbReference type="AlphaFoldDB" id="A0A1Y3PG68"/>
<evidence type="ECO:0000259" key="1">
    <source>
        <dbReference type="Pfam" id="PF09084"/>
    </source>
</evidence>
<dbReference type="EMBL" id="LZRT01000094">
    <property type="protein sequence ID" value="OUM86134.1"/>
    <property type="molecule type" value="Genomic_DNA"/>
</dbReference>
<dbReference type="Pfam" id="PF09084">
    <property type="entry name" value="NMT1"/>
    <property type="match status" value="1"/>
</dbReference>
<name>A0A1Y3PG68_9BACI</name>
<proteinExistence type="predicted"/>